<dbReference type="InterPro" id="IPR007278">
    <property type="entry name" value="DUF397"/>
</dbReference>
<feature type="domain" description="DUF397" evidence="1">
    <location>
        <begin position="7"/>
        <end position="56"/>
    </location>
</feature>
<evidence type="ECO:0000259" key="1">
    <source>
        <dbReference type="Pfam" id="PF04149"/>
    </source>
</evidence>
<dbReference type="RefSeq" id="WP_131098561.1">
    <property type="nucleotide sequence ID" value="NZ_CP036455.1"/>
</dbReference>
<dbReference type="AlphaFoldDB" id="A0A4P6Q4U9"/>
<protein>
    <recommendedName>
        <fullName evidence="1">DUF397 domain-containing protein</fullName>
    </recommendedName>
</protein>
<proteinExistence type="predicted"/>
<organism evidence="2 3">
    <name type="scientific">Streptomonospora litoralis</name>
    <dbReference type="NCBI Taxonomy" id="2498135"/>
    <lineage>
        <taxon>Bacteria</taxon>
        <taxon>Bacillati</taxon>
        <taxon>Actinomycetota</taxon>
        <taxon>Actinomycetes</taxon>
        <taxon>Streptosporangiales</taxon>
        <taxon>Nocardiopsidaceae</taxon>
        <taxon>Streptomonospora</taxon>
    </lineage>
</organism>
<dbReference type="EMBL" id="CP036455">
    <property type="protein sequence ID" value="QBI54371.1"/>
    <property type="molecule type" value="Genomic_DNA"/>
</dbReference>
<dbReference type="KEGG" id="strr:EKD16_12945"/>
<reference evidence="2 3" key="1">
    <citation type="submission" date="2019-02" db="EMBL/GenBank/DDBJ databases">
        <authorList>
            <person name="Khodamoradi S."/>
            <person name="Hahnke R.L."/>
            <person name="Kaempfer P."/>
            <person name="Schumann P."/>
            <person name="Rohde M."/>
            <person name="Steinert M."/>
            <person name="Luzhetskyy A."/>
            <person name="Wink J."/>
            <person name="Ruckert C."/>
        </authorList>
    </citation>
    <scope>NUCLEOTIDE SEQUENCE [LARGE SCALE GENOMIC DNA]</scope>
    <source>
        <strain evidence="2 3">M2</strain>
    </source>
</reference>
<evidence type="ECO:0000313" key="3">
    <source>
        <dbReference type="Proteomes" id="UP000292235"/>
    </source>
</evidence>
<accession>A0A4P6Q4U9</accession>
<sequence length="63" mass="6923">MPDQRLWRKSSYSGVNENCVEVADLPGAAALRDSKHPDAAALAFPAAEWRSFLTGVDRDEFEG</sequence>
<dbReference type="Proteomes" id="UP000292235">
    <property type="component" value="Chromosome"/>
</dbReference>
<dbReference type="Pfam" id="PF04149">
    <property type="entry name" value="DUF397"/>
    <property type="match status" value="1"/>
</dbReference>
<evidence type="ECO:0000313" key="2">
    <source>
        <dbReference type="EMBL" id="QBI54371.1"/>
    </source>
</evidence>
<gene>
    <name evidence="2" type="ORF">EKD16_12945</name>
</gene>
<keyword evidence="3" id="KW-1185">Reference proteome</keyword>
<name>A0A4P6Q4U9_9ACTN</name>
<dbReference type="OrthoDB" id="3482190at2"/>